<dbReference type="RefSeq" id="WP_139579359.1">
    <property type="nucleotide sequence ID" value="NZ_VDMA02000024.1"/>
</dbReference>
<evidence type="ECO:0000313" key="3">
    <source>
        <dbReference type="Proteomes" id="UP000313066"/>
    </source>
</evidence>
<feature type="compositionally biased region" description="Gly residues" evidence="1">
    <location>
        <begin position="314"/>
        <end position="323"/>
    </location>
</feature>
<proteinExistence type="predicted"/>
<comment type="caution">
    <text evidence="2">The sequence shown here is derived from an EMBL/GenBank/DDBJ whole genome shotgun (WGS) entry which is preliminary data.</text>
</comment>
<organism evidence="2 3">
    <name type="scientific">Microbispora catharanthi</name>
    <dbReference type="NCBI Taxonomy" id="1712871"/>
    <lineage>
        <taxon>Bacteria</taxon>
        <taxon>Bacillati</taxon>
        <taxon>Actinomycetota</taxon>
        <taxon>Actinomycetes</taxon>
        <taxon>Streptosporangiales</taxon>
        <taxon>Streptosporangiaceae</taxon>
        <taxon>Microbispora</taxon>
    </lineage>
</organism>
<feature type="region of interest" description="Disordered" evidence="1">
    <location>
        <begin position="1"/>
        <end position="62"/>
    </location>
</feature>
<feature type="compositionally biased region" description="Gly residues" evidence="1">
    <location>
        <begin position="271"/>
        <end position="289"/>
    </location>
</feature>
<feature type="compositionally biased region" description="Basic and acidic residues" evidence="1">
    <location>
        <begin position="296"/>
        <end position="309"/>
    </location>
</feature>
<protein>
    <submittedName>
        <fullName evidence="2">Uncharacterized protein</fullName>
    </submittedName>
</protein>
<dbReference type="Proteomes" id="UP000313066">
    <property type="component" value="Unassembled WGS sequence"/>
</dbReference>
<feature type="compositionally biased region" description="Low complexity" evidence="1">
    <location>
        <begin position="19"/>
        <end position="28"/>
    </location>
</feature>
<accession>A0A5N6BHR0</accession>
<name>A0A5N6BHR0_9ACTN</name>
<evidence type="ECO:0000256" key="1">
    <source>
        <dbReference type="SAM" id="MobiDB-lite"/>
    </source>
</evidence>
<evidence type="ECO:0000313" key="2">
    <source>
        <dbReference type="EMBL" id="KAB8180064.1"/>
    </source>
</evidence>
<sequence length="323" mass="33328">MSDFHTETRTYAGGSELPQGAGRQQAGQQGTGYQGAPQQGTAQQVRQAAQETAHEARTAAGEVAVTAKDQARTVAHEAREQTRQVLHQLRRHTDEQARHQSRRAAGAIRQWTGELEAIGDNSKPDSPMRGVVQQVAEQGHRAADYLETEGLHGAVRDVQDFARRRPGLFLAGALVAGFLVGRAVKAVASAEDPHADGAARRFDSGTAYGTDADGSGAAYGSGSPSSAPYGTRPPTTYGTGTQHTLVGESVSGSTGTGGPGTGVTASPSYGTGDGYRAGDGTRDGTGTGYTTGARYPSEEIRDGRPDGHADGYPGTPGNGGGPR</sequence>
<feature type="compositionally biased region" description="Low complexity" evidence="1">
    <location>
        <begin position="213"/>
        <end position="253"/>
    </location>
</feature>
<dbReference type="EMBL" id="VDMA02000024">
    <property type="protein sequence ID" value="KAB8180064.1"/>
    <property type="molecule type" value="Genomic_DNA"/>
</dbReference>
<gene>
    <name evidence="2" type="ORF">FH610_034090</name>
</gene>
<dbReference type="AlphaFoldDB" id="A0A5N6BHR0"/>
<reference evidence="2 3" key="1">
    <citation type="submission" date="2019-10" db="EMBL/GenBank/DDBJ databases">
        <title>Nonomuraea sp. nov., isolated from Phyllanthus amarus.</title>
        <authorList>
            <person name="Klykleung N."/>
            <person name="Tanasupawat S."/>
        </authorList>
    </citation>
    <scope>NUCLEOTIDE SEQUENCE [LARGE SCALE GENOMIC DNA]</scope>
    <source>
        <strain evidence="2 3">CR1-09</strain>
    </source>
</reference>
<feature type="region of interest" description="Disordered" evidence="1">
    <location>
        <begin position="213"/>
        <end position="323"/>
    </location>
</feature>
<feature type="compositionally biased region" description="Low complexity" evidence="1">
    <location>
        <begin position="34"/>
        <end position="44"/>
    </location>
</feature>
<keyword evidence="3" id="KW-1185">Reference proteome</keyword>